<sequence length="282" mass="31315">MWLNRRKNIPIEHRSLEFLAEPPSPGSFLTQDLHEGPEATSSAEGVTASSPAPSLSEVVIDSDYATDEEHAPVPLISRRTTPEQVVFHLTDRNCKDLSSSIDHANCNGTEVAIKLLRYSEDSEDDSGTEPKHFRIHGDLKGANILVSDAGTPVLTDFGSSFLTAATLNFTTTGKRCSFTTRWSAPEIIDETSQHTEASDVYALGMTIYEIMTGKPPYHNKRESNVIRLVTVKREPPERLECLRGDCEKSESLWQLLLRCWSFEPAKRPSAAEVADTLKIMLI</sequence>
<dbReference type="InterPro" id="IPR000719">
    <property type="entry name" value="Prot_kinase_dom"/>
</dbReference>
<proteinExistence type="predicted"/>
<reference evidence="3 4" key="1">
    <citation type="journal article" date="2013" name="J. Biotechnol.">
        <title>Establishment and interpretation of the genome sequence of the phytopathogenic fungus Rhizoctonia solani AG1-IB isolate 7/3/14.</title>
        <authorList>
            <person name="Wibberg D.W."/>
            <person name="Jelonek L.J."/>
            <person name="Rupp O.R."/>
            <person name="Hennig M.H."/>
            <person name="Eikmeyer F.E."/>
            <person name="Goesmann A.G."/>
            <person name="Hartmann A.H."/>
            <person name="Borriss R.B."/>
            <person name="Grosch R.G."/>
            <person name="Puehler A.P."/>
            <person name="Schlueter A.S."/>
        </authorList>
    </citation>
    <scope>NUCLEOTIDE SEQUENCE [LARGE SCALE GENOMIC DNA]</scope>
    <source>
        <strain evidence="4">AG1-IB / isolate 7/3/14</strain>
    </source>
</reference>
<evidence type="ECO:0000313" key="4">
    <source>
        <dbReference type="Proteomes" id="UP000012065"/>
    </source>
</evidence>
<dbReference type="HOGENOM" id="CLU_987589_0_0_1"/>
<dbReference type="GO" id="GO:0005524">
    <property type="term" value="F:ATP binding"/>
    <property type="evidence" value="ECO:0007669"/>
    <property type="project" value="InterPro"/>
</dbReference>
<dbReference type="GO" id="GO:0004674">
    <property type="term" value="F:protein serine/threonine kinase activity"/>
    <property type="evidence" value="ECO:0007669"/>
    <property type="project" value="TreeGrafter"/>
</dbReference>
<feature type="compositionally biased region" description="Polar residues" evidence="1">
    <location>
        <begin position="39"/>
        <end position="53"/>
    </location>
</feature>
<accession>M5C9Y0</accession>
<dbReference type="Gene3D" id="1.10.510.10">
    <property type="entry name" value="Transferase(Phosphotransferase) domain 1"/>
    <property type="match status" value="1"/>
</dbReference>
<comment type="caution">
    <text evidence="3">The sequence shown here is derived from an EMBL/GenBank/DDBJ whole genome shotgun (WGS) entry which is preliminary data.</text>
</comment>
<keyword evidence="3" id="KW-0418">Kinase</keyword>
<protein>
    <submittedName>
        <fullName evidence="3">STE20/SPS1-related proline-alanine-rich protein kinase Short=Ste-20-related kinase</fullName>
    </submittedName>
</protein>
<name>M5C9Y0_THACB</name>
<keyword evidence="3" id="KW-0808">Transferase</keyword>
<dbReference type="Pfam" id="PF00069">
    <property type="entry name" value="Pkinase"/>
    <property type="match status" value="1"/>
</dbReference>
<dbReference type="Proteomes" id="UP000012065">
    <property type="component" value="Unassembled WGS sequence"/>
</dbReference>
<dbReference type="EMBL" id="CAOJ01015221">
    <property type="protein sequence ID" value="CCO35890.1"/>
    <property type="molecule type" value="Genomic_DNA"/>
</dbReference>
<feature type="region of interest" description="Disordered" evidence="1">
    <location>
        <begin position="21"/>
        <end position="54"/>
    </location>
</feature>
<organism evidence="3 4">
    <name type="scientific">Thanatephorus cucumeris (strain AG1-IB / isolate 7/3/14)</name>
    <name type="common">Lettuce bottom rot fungus</name>
    <name type="synonym">Rhizoctonia solani</name>
    <dbReference type="NCBI Taxonomy" id="1108050"/>
    <lineage>
        <taxon>Eukaryota</taxon>
        <taxon>Fungi</taxon>
        <taxon>Dikarya</taxon>
        <taxon>Basidiomycota</taxon>
        <taxon>Agaricomycotina</taxon>
        <taxon>Agaricomycetes</taxon>
        <taxon>Cantharellales</taxon>
        <taxon>Ceratobasidiaceae</taxon>
        <taxon>Rhizoctonia</taxon>
        <taxon>Rhizoctonia solani AG-1</taxon>
    </lineage>
</organism>
<dbReference type="PANTHER" id="PTHR44329">
    <property type="entry name" value="SERINE/THREONINE-PROTEIN KINASE TNNI3K-RELATED"/>
    <property type="match status" value="1"/>
</dbReference>
<evidence type="ECO:0000256" key="1">
    <source>
        <dbReference type="SAM" id="MobiDB-lite"/>
    </source>
</evidence>
<dbReference type="InterPro" id="IPR051681">
    <property type="entry name" value="Ser/Thr_Kinases-Pseudokinases"/>
</dbReference>
<dbReference type="InterPro" id="IPR011009">
    <property type="entry name" value="Kinase-like_dom_sf"/>
</dbReference>
<dbReference type="PROSITE" id="PS50011">
    <property type="entry name" value="PROTEIN_KINASE_DOM"/>
    <property type="match status" value="1"/>
</dbReference>
<dbReference type="AlphaFoldDB" id="M5C9Y0"/>
<evidence type="ECO:0000259" key="2">
    <source>
        <dbReference type="PROSITE" id="PS50011"/>
    </source>
</evidence>
<dbReference type="SUPFAM" id="SSF56112">
    <property type="entry name" value="Protein kinase-like (PK-like)"/>
    <property type="match status" value="1"/>
</dbReference>
<dbReference type="PANTHER" id="PTHR44329:SF214">
    <property type="entry name" value="PROTEIN KINASE DOMAIN-CONTAINING PROTEIN"/>
    <property type="match status" value="1"/>
</dbReference>
<dbReference type="SMART" id="SM00220">
    <property type="entry name" value="S_TKc"/>
    <property type="match status" value="1"/>
</dbReference>
<evidence type="ECO:0000313" key="3">
    <source>
        <dbReference type="EMBL" id="CCO35890.1"/>
    </source>
</evidence>
<gene>
    <name evidence="3" type="ORF">BN14_10011</name>
</gene>
<feature type="domain" description="Protein kinase" evidence="2">
    <location>
        <begin position="1"/>
        <end position="281"/>
    </location>
</feature>